<evidence type="ECO:0000256" key="4">
    <source>
        <dbReference type="ARBA" id="ARBA00023136"/>
    </source>
</evidence>
<dbReference type="InterPro" id="IPR037185">
    <property type="entry name" value="EmrE-like"/>
</dbReference>
<feature type="transmembrane region" description="Helical" evidence="5">
    <location>
        <begin position="42"/>
        <end position="64"/>
    </location>
</feature>
<evidence type="ECO:0000256" key="5">
    <source>
        <dbReference type="SAM" id="Phobius"/>
    </source>
</evidence>
<feature type="transmembrane region" description="Helical" evidence="5">
    <location>
        <begin position="76"/>
        <end position="106"/>
    </location>
</feature>
<accession>A0AAD4XVA6</accession>
<feature type="transmembrane region" description="Helical" evidence="5">
    <location>
        <begin position="242"/>
        <end position="262"/>
    </location>
</feature>
<dbReference type="SUPFAM" id="SSF103481">
    <property type="entry name" value="Multidrug resistance efflux transporter EmrE"/>
    <property type="match status" value="1"/>
</dbReference>
<dbReference type="EMBL" id="JAJJMB010002020">
    <property type="protein sequence ID" value="KAI3954110.1"/>
    <property type="molecule type" value="Genomic_DNA"/>
</dbReference>
<feature type="transmembrane region" description="Helical" evidence="5">
    <location>
        <begin position="268"/>
        <end position="288"/>
    </location>
</feature>
<comment type="subcellular location">
    <subcellularLocation>
        <location evidence="1">Membrane</location>
        <topology evidence="1">Multi-pass membrane protein</topology>
    </subcellularLocation>
</comment>
<name>A0AAD4XVA6_9MAGN</name>
<dbReference type="GO" id="GO:0022857">
    <property type="term" value="F:transmembrane transporter activity"/>
    <property type="evidence" value="ECO:0007669"/>
    <property type="project" value="InterPro"/>
</dbReference>
<evidence type="ECO:0000256" key="2">
    <source>
        <dbReference type="ARBA" id="ARBA00022692"/>
    </source>
</evidence>
<evidence type="ECO:0000313" key="6">
    <source>
        <dbReference type="EMBL" id="KAI3954110.1"/>
    </source>
</evidence>
<protein>
    <recommendedName>
        <fullName evidence="8">WAT1-related protein</fullName>
    </recommendedName>
</protein>
<proteinExistence type="predicted"/>
<comment type="caution">
    <text evidence="6">The sequence shown here is derived from an EMBL/GenBank/DDBJ whole genome shotgun (WGS) entry which is preliminary data.</text>
</comment>
<organism evidence="6 7">
    <name type="scientific">Papaver atlanticum</name>
    <dbReference type="NCBI Taxonomy" id="357466"/>
    <lineage>
        <taxon>Eukaryota</taxon>
        <taxon>Viridiplantae</taxon>
        <taxon>Streptophyta</taxon>
        <taxon>Embryophyta</taxon>
        <taxon>Tracheophyta</taxon>
        <taxon>Spermatophyta</taxon>
        <taxon>Magnoliopsida</taxon>
        <taxon>Ranunculales</taxon>
        <taxon>Papaveraceae</taxon>
        <taxon>Papaveroideae</taxon>
        <taxon>Papaver</taxon>
    </lineage>
</organism>
<gene>
    <name evidence="6" type="ORF">MKW98_017934</name>
</gene>
<evidence type="ECO:0008006" key="8">
    <source>
        <dbReference type="Google" id="ProtNLM"/>
    </source>
</evidence>
<sequence>MRSKYECLWEGLPYVAMVAVVCFDVGLTTLSKAAMDKGMSHFVFVVYSNALATPILLPSSFIFHRYPLTLSLLCRFFTLALIGSPTLGSALNNLTPAFTFILALLFRMEKFDIRNTRSQIKVMGTLVSISGALISEALIVTLYKGPSLGTYQLPPPITSDEVLQLASVSLDSSNLNSLTSNHWVLGGLFLAIASLSSSIWQIFQLLCNQCLVVSLIAEKKPNVWKLTPNLELVAILYSKGPVFVTMFTPVGIAVAAIMGFIFLGDTLYLVSLVGAAIIVLGFYGVTWGQSKEARGNDKEVKVNNVDGRARAPQQKMYLSCGTSEKHEPNNSQFW</sequence>
<dbReference type="InterPro" id="IPR030184">
    <property type="entry name" value="WAT1-related"/>
</dbReference>
<dbReference type="GO" id="GO:0016020">
    <property type="term" value="C:membrane"/>
    <property type="evidence" value="ECO:0007669"/>
    <property type="project" value="InterPro"/>
</dbReference>
<feature type="transmembrane region" description="Helical" evidence="5">
    <location>
        <begin position="183"/>
        <end position="203"/>
    </location>
</feature>
<keyword evidence="3 5" id="KW-1133">Transmembrane helix</keyword>
<keyword evidence="4 5" id="KW-0472">Membrane</keyword>
<dbReference type="AlphaFoldDB" id="A0AAD4XVA6"/>
<keyword evidence="7" id="KW-1185">Reference proteome</keyword>
<feature type="transmembrane region" description="Helical" evidence="5">
    <location>
        <begin position="126"/>
        <end position="143"/>
    </location>
</feature>
<dbReference type="PANTHER" id="PTHR31218">
    <property type="entry name" value="WAT1-RELATED PROTEIN"/>
    <property type="match status" value="1"/>
</dbReference>
<dbReference type="Proteomes" id="UP001202328">
    <property type="component" value="Unassembled WGS sequence"/>
</dbReference>
<reference evidence="6" key="1">
    <citation type="submission" date="2022-04" db="EMBL/GenBank/DDBJ databases">
        <title>A functionally conserved STORR gene fusion in Papaver species that diverged 16.8 million years ago.</title>
        <authorList>
            <person name="Catania T."/>
        </authorList>
    </citation>
    <scope>NUCLEOTIDE SEQUENCE</scope>
    <source>
        <strain evidence="6">S-188037</strain>
    </source>
</reference>
<evidence type="ECO:0000256" key="1">
    <source>
        <dbReference type="ARBA" id="ARBA00004141"/>
    </source>
</evidence>
<evidence type="ECO:0000313" key="7">
    <source>
        <dbReference type="Proteomes" id="UP001202328"/>
    </source>
</evidence>
<keyword evidence="2 5" id="KW-0812">Transmembrane</keyword>
<evidence type="ECO:0000256" key="3">
    <source>
        <dbReference type="ARBA" id="ARBA00022989"/>
    </source>
</evidence>